<dbReference type="EMBL" id="JAHRIQ010037812">
    <property type="protein sequence ID" value="MEQ2233766.1"/>
    <property type="molecule type" value="Genomic_DNA"/>
</dbReference>
<comment type="caution">
    <text evidence="2">The sequence shown here is derived from an EMBL/GenBank/DDBJ whole genome shotgun (WGS) entry which is preliminary data.</text>
</comment>
<sequence length="122" mass="13371">MPPLKSKLQAWVEIPLVRMICSSFDQSPPLLHSESKSGNGGRGSSLAHVHEHHGTTGKRAPALRALLRVAVPVFPGQADGHTDQQRLHAAVPVTPHRSEGFWRQSCPPRNRAPFSCQNCRNS</sequence>
<organism evidence="2 3">
    <name type="scientific">Ilyodon furcidens</name>
    <name type="common">goldbreast splitfin</name>
    <dbReference type="NCBI Taxonomy" id="33524"/>
    <lineage>
        <taxon>Eukaryota</taxon>
        <taxon>Metazoa</taxon>
        <taxon>Chordata</taxon>
        <taxon>Craniata</taxon>
        <taxon>Vertebrata</taxon>
        <taxon>Euteleostomi</taxon>
        <taxon>Actinopterygii</taxon>
        <taxon>Neopterygii</taxon>
        <taxon>Teleostei</taxon>
        <taxon>Neoteleostei</taxon>
        <taxon>Acanthomorphata</taxon>
        <taxon>Ovalentaria</taxon>
        <taxon>Atherinomorphae</taxon>
        <taxon>Cyprinodontiformes</taxon>
        <taxon>Goodeidae</taxon>
        <taxon>Ilyodon</taxon>
    </lineage>
</organism>
<feature type="region of interest" description="Disordered" evidence="1">
    <location>
        <begin position="28"/>
        <end position="60"/>
    </location>
</feature>
<evidence type="ECO:0000313" key="2">
    <source>
        <dbReference type="EMBL" id="MEQ2233766.1"/>
    </source>
</evidence>
<accession>A0ABV0TP22</accession>
<evidence type="ECO:0000256" key="1">
    <source>
        <dbReference type="SAM" id="MobiDB-lite"/>
    </source>
</evidence>
<protein>
    <submittedName>
        <fullName evidence="2">Uncharacterized protein</fullName>
    </submittedName>
</protein>
<reference evidence="2 3" key="1">
    <citation type="submission" date="2021-06" db="EMBL/GenBank/DDBJ databases">
        <authorList>
            <person name="Palmer J.M."/>
        </authorList>
    </citation>
    <scope>NUCLEOTIDE SEQUENCE [LARGE SCALE GENOMIC DNA]</scope>
    <source>
        <strain evidence="3">if_2019</strain>
        <tissue evidence="2">Muscle</tissue>
    </source>
</reference>
<gene>
    <name evidence="2" type="ORF">ILYODFUR_025211</name>
</gene>
<keyword evidence="3" id="KW-1185">Reference proteome</keyword>
<name>A0ABV0TP22_9TELE</name>
<dbReference type="Proteomes" id="UP001482620">
    <property type="component" value="Unassembled WGS sequence"/>
</dbReference>
<proteinExistence type="predicted"/>
<evidence type="ECO:0000313" key="3">
    <source>
        <dbReference type="Proteomes" id="UP001482620"/>
    </source>
</evidence>